<feature type="domain" description="Fibronectin type-III" evidence="1">
    <location>
        <begin position="33"/>
        <end position="136"/>
    </location>
</feature>
<protein>
    <submittedName>
        <fullName evidence="2">Let-805</fullName>
    </submittedName>
</protein>
<dbReference type="Gene3D" id="2.60.40.10">
    <property type="entry name" value="Immunoglobulins"/>
    <property type="match status" value="2"/>
</dbReference>
<dbReference type="CDD" id="cd00063">
    <property type="entry name" value="FN3"/>
    <property type="match status" value="2"/>
</dbReference>
<dbReference type="OrthoDB" id="5854685at2759"/>
<accession>A0A7J7KHA5</accession>
<comment type="caution">
    <text evidence="2">The sequence shown here is derived from an EMBL/GenBank/DDBJ whole genome shotgun (WGS) entry which is preliminary data.</text>
</comment>
<dbReference type="Proteomes" id="UP000593567">
    <property type="component" value="Unassembled WGS sequence"/>
</dbReference>
<dbReference type="Pfam" id="PF00041">
    <property type="entry name" value="fn3"/>
    <property type="match status" value="1"/>
</dbReference>
<dbReference type="InterPro" id="IPR036116">
    <property type="entry name" value="FN3_sf"/>
</dbReference>
<reference evidence="2" key="1">
    <citation type="submission" date="2020-06" db="EMBL/GenBank/DDBJ databases">
        <title>Draft genome of Bugula neritina, a colonial animal packing powerful symbionts and potential medicines.</title>
        <authorList>
            <person name="Rayko M."/>
        </authorList>
    </citation>
    <scope>NUCLEOTIDE SEQUENCE [LARGE SCALE GENOMIC DNA]</scope>
    <source>
        <strain evidence="2">Kwan_BN1</strain>
    </source>
</reference>
<sequence length="136" mass="15318">MCCDSLKYNITGLEPYINYKVSVQAKTSAGYGAPRDIHQRTKQYLPTKPRLINNPWEEPIPPNGVITGYLIQWVEVPNPPSSGAETQEVDSTARIFRITNGLSHNKKYTVSIQARTEYLQNSPEVGERQQLKLSAL</sequence>
<evidence type="ECO:0000313" key="2">
    <source>
        <dbReference type="EMBL" id="KAF6037645.1"/>
    </source>
</evidence>
<organism evidence="2 3">
    <name type="scientific">Bugula neritina</name>
    <name type="common">Brown bryozoan</name>
    <name type="synonym">Sertularia neritina</name>
    <dbReference type="NCBI Taxonomy" id="10212"/>
    <lineage>
        <taxon>Eukaryota</taxon>
        <taxon>Metazoa</taxon>
        <taxon>Spiralia</taxon>
        <taxon>Lophotrochozoa</taxon>
        <taxon>Bryozoa</taxon>
        <taxon>Gymnolaemata</taxon>
        <taxon>Cheilostomatida</taxon>
        <taxon>Flustrina</taxon>
        <taxon>Buguloidea</taxon>
        <taxon>Bugulidae</taxon>
        <taxon>Bugula</taxon>
    </lineage>
</organism>
<dbReference type="EMBL" id="VXIV02000536">
    <property type="protein sequence ID" value="KAF6037645.1"/>
    <property type="molecule type" value="Genomic_DNA"/>
</dbReference>
<dbReference type="PROSITE" id="PS50853">
    <property type="entry name" value="FN3"/>
    <property type="match status" value="1"/>
</dbReference>
<name>A0A7J7KHA5_BUGNE</name>
<gene>
    <name evidence="2" type="ORF">EB796_004047</name>
</gene>
<evidence type="ECO:0000259" key="1">
    <source>
        <dbReference type="PROSITE" id="PS50853"/>
    </source>
</evidence>
<evidence type="ECO:0000313" key="3">
    <source>
        <dbReference type="Proteomes" id="UP000593567"/>
    </source>
</evidence>
<dbReference type="SUPFAM" id="SSF49265">
    <property type="entry name" value="Fibronectin type III"/>
    <property type="match status" value="1"/>
</dbReference>
<proteinExistence type="predicted"/>
<dbReference type="InterPro" id="IPR013783">
    <property type="entry name" value="Ig-like_fold"/>
</dbReference>
<keyword evidence="3" id="KW-1185">Reference proteome</keyword>
<dbReference type="InterPro" id="IPR003961">
    <property type="entry name" value="FN3_dom"/>
</dbReference>
<dbReference type="AlphaFoldDB" id="A0A7J7KHA5"/>